<dbReference type="AlphaFoldDB" id="A0A936NH25"/>
<dbReference type="InterPro" id="IPR036565">
    <property type="entry name" value="Mur-like_cat_sf"/>
</dbReference>
<dbReference type="PANTHER" id="PTHR23135">
    <property type="entry name" value="MUR LIGASE FAMILY MEMBER"/>
    <property type="match status" value="1"/>
</dbReference>
<reference evidence="3 4" key="1">
    <citation type="submission" date="2020-10" db="EMBL/GenBank/DDBJ databases">
        <title>Connecting structure to function with the recovery of over 1000 high-quality activated sludge metagenome-assembled genomes encoding full-length rRNA genes using long-read sequencing.</title>
        <authorList>
            <person name="Singleton C.M."/>
            <person name="Petriglieri F."/>
            <person name="Kristensen J.M."/>
            <person name="Kirkegaard R.H."/>
            <person name="Michaelsen T.Y."/>
            <person name="Andersen M.H."/>
            <person name="Karst S.M."/>
            <person name="Dueholm M.S."/>
            <person name="Nielsen P.H."/>
            <person name="Albertsen M."/>
        </authorList>
    </citation>
    <scope>NUCLEOTIDE SEQUENCE [LARGE SCALE GENOMIC DNA]</scope>
    <source>
        <strain evidence="3">Lyne_18-Q3-R50-59_MAXAC.006</strain>
    </source>
</reference>
<gene>
    <name evidence="3" type="ORF">IPN02_18715</name>
</gene>
<dbReference type="InterPro" id="IPR013221">
    <property type="entry name" value="Mur_ligase_cen"/>
</dbReference>
<evidence type="ECO:0000256" key="1">
    <source>
        <dbReference type="SAM" id="MobiDB-lite"/>
    </source>
</evidence>
<evidence type="ECO:0000313" key="4">
    <source>
        <dbReference type="Proteomes" id="UP000727993"/>
    </source>
</evidence>
<dbReference type="GO" id="GO:0016881">
    <property type="term" value="F:acid-amino acid ligase activity"/>
    <property type="evidence" value="ECO:0007669"/>
    <property type="project" value="InterPro"/>
</dbReference>
<dbReference type="Gene3D" id="3.40.1190.10">
    <property type="entry name" value="Mur-like, catalytic domain"/>
    <property type="match status" value="1"/>
</dbReference>
<feature type="domain" description="Mur ligase central" evidence="2">
    <location>
        <begin position="122"/>
        <end position="289"/>
    </location>
</feature>
<dbReference type="EMBL" id="JADJZA010000010">
    <property type="protein sequence ID" value="MBK9298821.1"/>
    <property type="molecule type" value="Genomic_DNA"/>
</dbReference>
<feature type="region of interest" description="Disordered" evidence="1">
    <location>
        <begin position="450"/>
        <end position="474"/>
    </location>
</feature>
<dbReference type="Proteomes" id="UP000727993">
    <property type="component" value="Unassembled WGS sequence"/>
</dbReference>
<dbReference type="SUPFAM" id="SSF53623">
    <property type="entry name" value="MurD-like peptide ligases, catalytic domain"/>
    <property type="match status" value="1"/>
</dbReference>
<dbReference type="PANTHER" id="PTHR23135:SF4">
    <property type="entry name" value="UDP-N-ACETYLMURAMOYL-L-ALANYL-D-GLUTAMATE--2,6-DIAMINOPIMELATE LIGASE MURE HOMOLOG, CHLOROPLASTIC"/>
    <property type="match status" value="1"/>
</dbReference>
<proteinExistence type="predicted"/>
<comment type="caution">
    <text evidence="3">The sequence shown here is derived from an EMBL/GenBank/DDBJ whole genome shotgun (WGS) entry which is preliminary data.</text>
</comment>
<dbReference type="GO" id="GO:0005524">
    <property type="term" value="F:ATP binding"/>
    <property type="evidence" value="ECO:0007669"/>
    <property type="project" value="InterPro"/>
</dbReference>
<accession>A0A936NH25</accession>
<evidence type="ECO:0000313" key="3">
    <source>
        <dbReference type="EMBL" id="MBK9298821.1"/>
    </source>
</evidence>
<dbReference type="Pfam" id="PF08245">
    <property type="entry name" value="Mur_ligase_M"/>
    <property type="match status" value="1"/>
</dbReference>
<sequence>MADLAERLNELGVLDSWDERLGRNATYRGVDWDSERTQPGNLHVNVHRNAQRALSAVRRAVTDGASAVCWATAPDHLPDDLEVLMRSMGVPLLRVSDERRAFSLSSALLQGFPAERLDSIGITGTNAKTTTAIMLAACMQRAGIAHALSTSLIAAAGDETFPPGLSTPDAPQIQELLARAVEVGATHAVVEASSQGLSDQRLVDVPFSVGICTTIGSDHLEVHGSDAAYRRAKRLLFDGLGPAGFAVYNADEPDVVEVAAGAGAFDVPVGRSRDALALRDGDRLTLTPALARRCGREPGTINVTTPAITGHDVTSAALAATAAFICGAGIEAIESGLGDFGGLPRRLSVVATRPFVVVDDMFNAHSAGTTVERRLRPLRQNTARFLCGVAVRGNRGVATNAEQGNVLGRALMRLNVDEVHVTRSIDVVGPADHASDAECDAIVAGLAAWGSGRRRTPSSRPWSPPSFRPHVPET</sequence>
<name>A0A936NH25_9ACTN</name>
<protein>
    <recommendedName>
        <fullName evidence="2">Mur ligase central domain-containing protein</fullName>
    </recommendedName>
</protein>
<organism evidence="3 4">
    <name type="scientific">Candidatus Neomicrothrix subdominans</name>
    <dbReference type="NCBI Taxonomy" id="2954438"/>
    <lineage>
        <taxon>Bacteria</taxon>
        <taxon>Bacillati</taxon>
        <taxon>Actinomycetota</taxon>
        <taxon>Acidimicrobiia</taxon>
        <taxon>Acidimicrobiales</taxon>
        <taxon>Microthrixaceae</taxon>
        <taxon>Candidatus Neomicrothrix</taxon>
    </lineage>
</organism>
<evidence type="ECO:0000259" key="2">
    <source>
        <dbReference type="Pfam" id="PF08245"/>
    </source>
</evidence>